<gene>
    <name evidence="1" type="ORF">AMST5_03616</name>
</gene>
<organism evidence="1">
    <name type="scientific">freshwater sediment metagenome</name>
    <dbReference type="NCBI Taxonomy" id="556182"/>
    <lineage>
        <taxon>unclassified sequences</taxon>
        <taxon>metagenomes</taxon>
        <taxon>ecological metagenomes</taxon>
    </lineage>
</organism>
<accession>A0AA48M3E3</accession>
<protein>
    <submittedName>
        <fullName evidence="1">Uncharacterized protein</fullName>
    </submittedName>
</protein>
<sequence length="133" mass="15133">MPLSNDPTDPFDRFLAAYPQRDGEHDADAAREAWERAIGRAHPETIIAGAVVYARAREGQPARFTMSARRWLQEGRWRGSPCTATPAAPLVWIEAGSREWQAWTRFRGKSAPLDRRGGWRFPSRWPPEMMAAE</sequence>
<evidence type="ECO:0000313" key="1">
    <source>
        <dbReference type="EMBL" id="CAJ0885451.1"/>
    </source>
</evidence>
<proteinExistence type="predicted"/>
<reference evidence="1" key="1">
    <citation type="submission" date="2023-07" db="EMBL/GenBank/DDBJ databases">
        <authorList>
            <person name="Pelsma A.J. K."/>
        </authorList>
    </citation>
    <scope>NUCLEOTIDE SEQUENCE</scope>
</reference>
<dbReference type="AlphaFoldDB" id="A0AA48M3E3"/>
<name>A0AA48M3E3_9ZZZZ</name>
<dbReference type="EMBL" id="OY288114">
    <property type="protein sequence ID" value="CAJ0885451.1"/>
    <property type="molecule type" value="Genomic_DNA"/>
</dbReference>